<gene>
    <name evidence="1" type="ORF">AcetOrient_orf03285</name>
</gene>
<dbReference type="Proteomes" id="UP000270034">
    <property type="component" value="Chromosome"/>
</dbReference>
<accession>A0A2Z5ZJ58</accession>
<dbReference type="EMBL" id="AP018515">
    <property type="protein sequence ID" value="BBC80536.1"/>
    <property type="molecule type" value="Genomic_DNA"/>
</dbReference>
<protein>
    <submittedName>
        <fullName evidence="1">Disease resistance protein RPH8A, putative</fullName>
    </submittedName>
</protein>
<reference evidence="1 2" key="1">
    <citation type="submission" date="2018-02" db="EMBL/GenBank/DDBJ databases">
        <title>Acetobacter orientalis genome.</title>
        <authorList>
            <person name="Nakashima N."/>
            <person name="Tamura T."/>
        </authorList>
    </citation>
    <scope>NUCLEOTIDE SEQUENCE [LARGE SCALE GENOMIC DNA]</scope>
    <source>
        <strain evidence="1 2">FAN1</strain>
    </source>
</reference>
<sequence length="43" mass="4794">MGRLFCYDTPKLQCLWGLPLRVCTLKSGLCAPMAHNSLLKISN</sequence>
<dbReference type="KEGG" id="aot:AcetOri_orf03285"/>
<dbReference type="AlphaFoldDB" id="A0A2Z5ZJ58"/>
<proteinExistence type="predicted"/>
<evidence type="ECO:0000313" key="2">
    <source>
        <dbReference type="Proteomes" id="UP000270034"/>
    </source>
</evidence>
<name>A0A2Z5ZJ58_9PROT</name>
<evidence type="ECO:0000313" key="1">
    <source>
        <dbReference type="EMBL" id="BBC80536.1"/>
    </source>
</evidence>
<organism evidence="1 2">
    <name type="scientific">Acetobacter orientalis</name>
    <dbReference type="NCBI Taxonomy" id="146474"/>
    <lineage>
        <taxon>Bacteria</taxon>
        <taxon>Pseudomonadati</taxon>
        <taxon>Pseudomonadota</taxon>
        <taxon>Alphaproteobacteria</taxon>
        <taxon>Acetobacterales</taxon>
        <taxon>Acetobacteraceae</taxon>
        <taxon>Acetobacter</taxon>
    </lineage>
</organism>